<dbReference type="InterPro" id="IPR001926">
    <property type="entry name" value="TrpB-like_PALP"/>
</dbReference>
<accession>A0A952ALG6</accession>
<dbReference type="SUPFAM" id="SSF52821">
    <property type="entry name" value="Rhodanese/Cell cycle control phosphatase"/>
    <property type="match status" value="1"/>
</dbReference>
<dbReference type="InterPro" id="IPR050214">
    <property type="entry name" value="Cys_Synth/Cystath_Beta-Synth"/>
</dbReference>
<dbReference type="Pfam" id="PF00291">
    <property type="entry name" value="PALP"/>
    <property type="match status" value="1"/>
</dbReference>
<gene>
    <name evidence="4" type="ORF">H3C67_02990</name>
</gene>
<dbReference type="Pfam" id="PF00581">
    <property type="entry name" value="Rhodanese"/>
    <property type="match status" value="1"/>
</dbReference>
<comment type="cofactor">
    <cofactor evidence="1">
        <name>pyridoxal 5'-phosphate</name>
        <dbReference type="ChEBI" id="CHEBI:597326"/>
    </cofactor>
</comment>
<evidence type="ECO:0000313" key="4">
    <source>
        <dbReference type="EMBL" id="MBW7953728.1"/>
    </source>
</evidence>
<dbReference type="Gene3D" id="3.40.250.10">
    <property type="entry name" value="Rhodanese-like domain"/>
    <property type="match status" value="1"/>
</dbReference>
<dbReference type="Gene3D" id="3.40.50.1100">
    <property type="match status" value="2"/>
</dbReference>
<name>A0A952ALG6_9BACT</name>
<dbReference type="SMART" id="SM00450">
    <property type="entry name" value="RHOD"/>
    <property type="match status" value="1"/>
</dbReference>
<dbReference type="AlphaFoldDB" id="A0A952ALG6"/>
<dbReference type="CDD" id="cd00158">
    <property type="entry name" value="RHOD"/>
    <property type="match status" value="1"/>
</dbReference>
<keyword evidence="2" id="KW-0663">Pyridoxal phosphate</keyword>
<dbReference type="GO" id="GO:1901605">
    <property type="term" value="P:alpha-amino acid metabolic process"/>
    <property type="evidence" value="ECO:0007669"/>
    <property type="project" value="UniProtKB-ARBA"/>
</dbReference>
<dbReference type="SUPFAM" id="SSF53686">
    <property type="entry name" value="Tryptophan synthase beta subunit-like PLP-dependent enzymes"/>
    <property type="match status" value="1"/>
</dbReference>
<organism evidence="4 5">
    <name type="scientific">Candidatus Dojkabacteria bacterium</name>
    <dbReference type="NCBI Taxonomy" id="2099670"/>
    <lineage>
        <taxon>Bacteria</taxon>
        <taxon>Candidatus Dojkabacteria</taxon>
    </lineage>
</organism>
<evidence type="ECO:0000313" key="5">
    <source>
        <dbReference type="Proteomes" id="UP000781173"/>
    </source>
</evidence>
<evidence type="ECO:0000256" key="1">
    <source>
        <dbReference type="ARBA" id="ARBA00001933"/>
    </source>
</evidence>
<dbReference type="InterPro" id="IPR036873">
    <property type="entry name" value="Rhodanese-like_dom_sf"/>
</dbReference>
<sequence length="435" mass="49204">MLYKNITELIGNTPLLKIDRTVHGIPNLNLYAKLEYMNPFGSVKDRAVWGILRPDLEKIQKDGSKVLEMSSGNTAKAIQSICSQYGIPFKTITNRIKVQEVKDTLLLQGVEIEELPGSSDCHDPNDPNDPLVYIHKELTDRSQKKYFTSQYNNERNLQEHYETTGAEILADLTKVDYYFAGLGTTGSSRGPASRIRERDTHLKMIGVVAKKDDYIPGIRTKDEMYEVGLLQPDFYDEIVDISAKDATEGMIELIRKCGVHSGPTGGAVYQKIKQYFRDNPIREELEINAVFIVCDRMENYISYVKERQPEIFGEDSRISWKDRSDDTKQATELEPTQASELIHDPSWLVVDTRSPLAFKSAHIANSLNIAYDHLDKMLNDGNPFCLSNKLLFVCALGEKSRKIASYCEQAGSKAYSLAGGITSWRDKNLPLERDL</sequence>
<feature type="domain" description="Rhodanese" evidence="3">
    <location>
        <begin position="343"/>
        <end position="433"/>
    </location>
</feature>
<dbReference type="PANTHER" id="PTHR10314">
    <property type="entry name" value="CYSTATHIONINE BETA-SYNTHASE"/>
    <property type="match status" value="1"/>
</dbReference>
<evidence type="ECO:0000256" key="2">
    <source>
        <dbReference type="ARBA" id="ARBA00022898"/>
    </source>
</evidence>
<dbReference type="EMBL" id="JACFOF010000006">
    <property type="protein sequence ID" value="MBW7953728.1"/>
    <property type="molecule type" value="Genomic_DNA"/>
</dbReference>
<evidence type="ECO:0000259" key="3">
    <source>
        <dbReference type="PROSITE" id="PS50206"/>
    </source>
</evidence>
<dbReference type="InterPro" id="IPR001763">
    <property type="entry name" value="Rhodanese-like_dom"/>
</dbReference>
<dbReference type="Proteomes" id="UP000781173">
    <property type="component" value="Unassembled WGS sequence"/>
</dbReference>
<reference evidence="4" key="1">
    <citation type="journal article" date="2022" name="ISME J.">
        <title>A general approach to explore prokaryotic protein glycosylation reveals the unique surface layer modulation of an anammox bacterium.</title>
        <authorList>
            <person name="Pabst M."/>
            <person name="Grouzdev D.S."/>
            <person name="Lawson C.E."/>
            <person name="Kleikamp H.B.C."/>
            <person name="de Ram C."/>
            <person name="Louwen R."/>
            <person name="Lin Y.M."/>
            <person name="Lucker S."/>
            <person name="van Loosdrecht M.C.M."/>
            <person name="Laureni M."/>
        </authorList>
    </citation>
    <scope>NUCLEOTIDE SEQUENCE</scope>
    <source>
        <strain evidence="4">BROCD043</strain>
    </source>
</reference>
<dbReference type="PROSITE" id="PS50206">
    <property type="entry name" value="RHODANESE_3"/>
    <property type="match status" value="1"/>
</dbReference>
<dbReference type="InterPro" id="IPR036052">
    <property type="entry name" value="TrpB-like_PALP_sf"/>
</dbReference>
<proteinExistence type="predicted"/>
<comment type="caution">
    <text evidence="4">The sequence shown here is derived from an EMBL/GenBank/DDBJ whole genome shotgun (WGS) entry which is preliminary data.</text>
</comment>
<protein>
    <submittedName>
        <fullName evidence="4">Pyridoxal-phosphate dependent enzyme</fullName>
    </submittedName>
</protein>